<accession>A0A7V3YM64</accession>
<protein>
    <recommendedName>
        <fullName evidence="2">Putative nickel insertion protein</fullName>
    </recommendedName>
</protein>
<proteinExistence type="inferred from homology"/>
<organism evidence="3">
    <name type="scientific">Candidatus Caldatribacterium californiense</name>
    <dbReference type="NCBI Taxonomy" id="1454726"/>
    <lineage>
        <taxon>Bacteria</taxon>
        <taxon>Pseudomonadati</taxon>
        <taxon>Atribacterota</taxon>
        <taxon>Atribacteria</taxon>
        <taxon>Atribacterales</taxon>
        <taxon>Candidatus Caldatribacteriaceae</taxon>
        <taxon>Candidatus Caldatribacterium</taxon>
    </lineage>
</organism>
<dbReference type="InterPro" id="IPR002822">
    <property type="entry name" value="Ni_insertion"/>
</dbReference>
<dbReference type="Gene3D" id="3.30.70.1380">
    <property type="entry name" value="Transcriptional regulatory protein pf0864 domain like"/>
    <property type="match status" value="1"/>
</dbReference>
<dbReference type="Pfam" id="PF01969">
    <property type="entry name" value="Ni_insertion"/>
    <property type="match status" value="1"/>
</dbReference>
<name>A0A7V3YM64_9BACT</name>
<dbReference type="Gene3D" id="3.10.20.300">
    <property type="entry name" value="mk0293 like domain"/>
    <property type="match status" value="1"/>
</dbReference>
<dbReference type="GO" id="GO:0016829">
    <property type="term" value="F:lyase activity"/>
    <property type="evidence" value="ECO:0007669"/>
    <property type="project" value="UniProtKB-UniRule"/>
</dbReference>
<comment type="similarity">
    <text evidence="2">Belongs to the LarC family.</text>
</comment>
<dbReference type="GO" id="GO:0016151">
    <property type="term" value="F:nickel cation binding"/>
    <property type="evidence" value="ECO:0007669"/>
    <property type="project" value="UniProtKB-UniRule"/>
</dbReference>
<reference evidence="3" key="1">
    <citation type="journal article" date="2020" name="mSystems">
        <title>Genome- and Community-Level Interaction Insights into Carbon Utilization and Element Cycling Functions of Hydrothermarchaeota in Hydrothermal Sediment.</title>
        <authorList>
            <person name="Zhou Z."/>
            <person name="Liu Y."/>
            <person name="Xu W."/>
            <person name="Pan J."/>
            <person name="Luo Z.H."/>
            <person name="Li M."/>
        </authorList>
    </citation>
    <scope>NUCLEOTIDE SEQUENCE [LARGE SCALE GENOMIC DNA]</scope>
    <source>
        <strain evidence="3">SpSt-716</strain>
    </source>
</reference>
<evidence type="ECO:0000256" key="1">
    <source>
        <dbReference type="ARBA" id="ARBA00022596"/>
    </source>
</evidence>
<dbReference type="NCBIfam" id="TIGR00299">
    <property type="entry name" value="nickel pincer cofactor biosynthesis protein LarC"/>
    <property type="match status" value="1"/>
</dbReference>
<evidence type="ECO:0000256" key="2">
    <source>
        <dbReference type="HAMAP-Rule" id="MF_01074"/>
    </source>
</evidence>
<gene>
    <name evidence="3" type="primary">larC</name>
    <name evidence="3" type="ORF">ENU96_06050</name>
</gene>
<dbReference type="PANTHER" id="PTHR36566">
    <property type="entry name" value="NICKEL INSERTION PROTEIN-RELATED"/>
    <property type="match status" value="1"/>
</dbReference>
<dbReference type="PANTHER" id="PTHR36566:SF1">
    <property type="entry name" value="PYRIDINIUM-3,5-BISTHIOCARBOXYLIC ACID MONONUCLEOTIDE NICKEL INSERTION PROTEIN"/>
    <property type="match status" value="1"/>
</dbReference>
<keyword evidence="1 2" id="KW-0533">Nickel</keyword>
<dbReference type="AlphaFoldDB" id="A0A7V3YM64"/>
<dbReference type="EMBL" id="DTEN01000235">
    <property type="protein sequence ID" value="HGI75218.1"/>
    <property type="molecule type" value="Genomic_DNA"/>
</dbReference>
<evidence type="ECO:0000313" key="3">
    <source>
        <dbReference type="EMBL" id="HGI75218.1"/>
    </source>
</evidence>
<dbReference type="HAMAP" id="MF_01074">
    <property type="entry name" value="LarC"/>
    <property type="match status" value="1"/>
</dbReference>
<keyword evidence="2" id="KW-0456">Lyase</keyword>
<sequence>MKVLYLDCFSGISGDMFLGALLDLGGIDVASFVVSLREFLPLSFAVDIRKVHRKGIVATQVVVSEPDPPKERRARDLFDLLTGGPLPEALREKALKILRRIAEVEGKIHGLPPDAVHLHEIGGGDTLVDIVGTLYALDLLGVQAVYASPVPTGRGFIHTAHGVLPVPAPATLELLRGVPVYTGTLEGELTTPTGAALVSSLAQSFGPCPSLVVQEVGYGAGMRDLEVPNVLRVILGEREERAIPERNVLLETNIDDMSPQILEYLTERLFKAGALDVFVTPIYMKKQRPAFTLSVLSPLSLAPLLRTIVFEETTTLGIREYEVTKWVVPRVATEIPTPWGTIRGKAVTKHGRVVILPEYEDCKTIAAQTGLPLQEVLRIAQESASREGVPTPGHRENH</sequence>
<comment type="caution">
    <text evidence="3">The sequence shown here is derived from an EMBL/GenBank/DDBJ whole genome shotgun (WGS) entry which is preliminary data.</text>
</comment>